<comment type="caution">
    <text evidence="9">Lacks conserved residue(s) required for the propagation of feature annotation.</text>
</comment>
<comment type="subunit">
    <text evidence="9">Homodimer.</text>
</comment>
<dbReference type="GO" id="GO:0005829">
    <property type="term" value="C:cytosol"/>
    <property type="evidence" value="ECO:0000318"/>
    <property type="project" value="GO_Central"/>
</dbReference>
<feature type="binding site" evidence="9">
    <location>
        <position position="243"/>
    </location>
    <ligand>
        <name>substrate</name>
    </ligand>
</feature>
<dbReference type="GeneID" id="6757103"/>
<dbReference type="eggNOG" id="KOG2855">
    <property type="taxonomic scope" value="Eukaryota"/>
</dbReference>
<dbReference type="GO" id="GO:0019303">
    <property type="term" value="P:D-ribose catabolic process"/>
    <property type="evidence" value="ECO:0007669"/>
    <property type="project" value="UniProtKB-UniRule"/>
</dbReference>
<organism evidence="11 12">
    <name type="scientific">Trichoplax adhaerens</name>
    <name type="common">Trichoplax reptans</name>
    <dbReference type="NCBI Taxonomy" id="10228"/>
    <lineage>
        <taxon>Eukaryota</taxon>
        <taxon>Metazoa</taxon>
        <taxon>Placozoa</taxon>
        <taxon>Uniplacotomia</taxon>
        <taxon>Trichoplacea</taxon>
        <taxon>Trichoplacidae</taxon>
        <taxon>Trichoplax</taxon>
    </lineage>
</organism>
<keyword evidence="1 9" id="KW-0808">Transferase</keyword>
<proteinExistence type="inferred from homology"/>
<dbReference type="GO" id="GO:0046872">
    <property type="term" value="F:metal ion binding"/>
    <property type="evidence" value="ECO:0007669"/>
    <property type="project" value="UniProtKB-KW"/>
</dbReference>
<accession>B3S6D9</accession>
<feature type="binding site" evidence="9">
    <location>
        <position position="239"/>
    </location>
    <ligand>
        <name>K(+)</name>
        <dbReference type="ChEBI" id="CHEBI:29103"/>
    </ligand>
</feature>
<keyword evidence="9" id="KW-0539">Nucleus</keyword>
<evidence type="ECO:0000256" key="4">
    <source>
        <dbReference type="ARBA" id="ARBA00022777"/>
    </source>
</evidence>
<comment type="cofactor">
    <cofactor evidence="9">
        <name>Mg(2+)</name>
        <dbReference type="ChEBI" id="CHEBI:18420"/>
    </cofactor>
    <text evidence="9">Requires a divalent cation, most likely magnesium in vivo, as an electrophilic catalyst to aid phosphoryl group transfer. It is the chelate of the metal and the nucleotide that is the actual substrate.</text>
</comment>
<protein>
    <recommendedName>
        <fullName evidence="9">Ribokinase</fullName>
        <shortName evidence="9">RK</shortName>
        <ecNumber evidence="9">2.7.1.15</ecNumber>
    </recommendedName>
</protein>
<feature type="binding site" evidence="9">
    <location>
        <begin position="209"/>
        <end position="214"/>
    </location>
    <ligand>
        <name>ATP</name>
        <dbReference type="ChEBI" id="CHEBI:30616"/>
    </ligand>
</feature>
<dbReference type="PhylomeDB" id="B3S6D9"/>
<keyword evidence="2 9" id="KW-0479">Metal-binding</keyword>
<dbReference type="InterPro" id="IPR029056">
    <property type="entry name" value="Ribokinase-like"/>
</dbReference>
<keyword evidence="12" id="KW-1185">Reference proteome</keyword>
<dbReference type="Gene3D" id="3.40.1190.20">
    <property type="match status" value="1"/>
</dbReference>
<evidence type="ECO:0000256" key="1">
    <source>
        <dbReference type="ARBA" id="ARBA00022679"/>
    </source>
</evidence>
<evidence type="ECO:0000313" key="11">
    <source>
        <dbReference type="EMBL" id="EDV21742.1"/>
    </source>
</evidence>
<dbReference type="OrthoDB" id="415590at2759"/>
<dbReference type="GO" id="GO:0005634">
    <property type="term" value="C:nucleus"/>
    <property type="evidence" value="ECO:0007669"/>
    <property type="project" value="UniProtKB-SubCell"/>
</dbReference>
<dbReference type="Pfam" id="PF00294">
    <property type="entry name" value="PfkB"/>
    <property type="match status" value="1"/>
</dbReference>
<dbReference type="PANTHER" id="PTHR10584:SF166">
    <property type="entry name" value="RIBOKINASE"/>
    <property type="match status" value="1"/>
</dbReference>
<name>B3S6D9_TRIAD</name>
<feature type="binding site" evidence="9">
    <location>
        <position position="128"/>
    </location>
    <ligand>
        <name>substrate</name>
    </ligand>
</feature>
<keyword evidence="3 9" id="KW-0547">Nucleotide-binding</keyword>
<feature type="binding site" evidence="9">
    <location>
        <position position="280"/>
    </location>
    <ligand>
        <name>K(+)</name>
        <dbReference type="ChEBI" id="CHEBI:29103"/>
    </ligand>
</feature>
<dbReference type="AlphaFoldDB" id="B3S6D9"/>
<gene>
    <name evidence="11" type="ORF">TRIADDRAFT_38171</name>
</gene>
<feature type="domain" description="Carbohydrate kinase PfkB" evidence="10">
    <location>
        <begin position="9"/>
        <end position="287"/>
    </location>
</feature>
<evidence type="ECO:0000256" key="2">
    <source>
        <dbReference type="ARBA" id="ARBA00022723"/>
    </source>
</evidence>
<dbReference type="STRING" id="10228.B3S6D9"/>
<dbReference type="NCBIfam" id="TIGR02152">
    <property type="entry name" value="D_ribokin_bact"/>
    <property type="match status" value="1"/>
</dbReference>
<dbReference type="FunFam" id="3.40.1190.20:FF:000064">
    <property type="entry name" value="Ribokinase"/>
    <property type="match status" value="1"/>
</dbReference>
<evidence type="ECO:0000256" key="6">
    <source>
        <dbReference type="ARBA" id="ARBA00022842"/>
    </source>
</evidence>
<dbReference type="CTD" id="6757103"/>
<dbReference type="GO" id="GO:0004747">
    <property type="term" value="F:ribokinase activity"/>
    <property type="evidence" value="ECO:0000318"/>
    <property type="project" value="GO_Central"/>
</dbReference>
<comment type="similarity">
    <text evidence="9">Belongs to the carbohydrate kinase PfkB family. Ribokinase subfamily.</text>
</comment>
<feature type="binding site" evidence="9">
    <location>
        <position position="278"/>
    </location>
    <ligand>
        <name>K(+)</name>
        <dbReference type="ChEBI" id="CHEBI:29103"/>
    </ligand>
</feature>
<evidence type="ECO:0000313" key="12">
    <source>
        <dbReference type="Proteomes" id="UP000009022"/>
    </source>
</evidence>
<keyword evidence="9" id="KW-0963">Cytoplasm</keyword>
<feature type="active site" description="Proton acceptor" evidence="9">
    <location>
        <position position="243"/>
    </location>
</feature>
<evidence type="ECO:0000259" key="10">
    <source>
        <dbReference type="Pfam" id="PF00294"/>
    </source>
</evidence>
<feature type="binding site" evidence="9">
    <location>
        <begin position="27"/>
        <end position="31"/>
    </location>
    <ligand>
        <name>substrate</name>
    </ligand>
</feature>
<keyword evidence="7 9" id="KW-0630">Potassium</keyword>
<keyword evidence="6 9" id="KW-0460">Magnesium</keyword>
<dbReference type="HOGENOM" id="CLU_027634_2_3_1"/>
<dbReference type="InterPro" id="IPR002139">
    <property type="entry name" value="Ribo/fructo_kinase"/>
</dbReference>
<keyword evidence="5 9" id="KW-0067">ATP-binding</keyword>
<feature type="binding site" evidence="9">
    <location>
        <position position="275"/>
    </location>
    <ligand>
        <name>K(+)</name>
        <dbReference type="ChEBI" id="CHEBI:29103"/>
    </ligand>
</feature>
<comment type="pathway">
    <text evidence="9">Carbohydrate metabolism; D-ribose degradation; D-ribose 5-phosphate from beta-D-ribopyranose: step 2/2.</text>
</comment>
<comment type="subcellular location">
    <subcellularLocation>
        <location evidence="9">Cytoplasm</location>
    </subcellularLocation>
    <subcellularLocation>
        <location evidence="9">Nucleus</location>
    </subcellularLocation>
</comment>
<evidence type="ECO:0000256" key="7">
    <source>
        <dbReference type="ARBA" id="ARBA00022958"/>
    </source>
</evidence>
<dbReference type="KEGG" id="tad:TRIADDRAFT_38171"/>
<evidence type="ECO:0000256" key="8">
    <source>
        <dbReference type="ARBA" id="ARBA00023277"/>
    </source>
</evidence>
<dbReference type="UniPathway" id="UPA00916">
    <property type="reaction ID" value="UER00889"/>
</dbReference>
<dbReference type="GO" id="GO:0005524">
    <property type="term" value="F:ATP binding"/>
    <property type="evidence" value="ECO:0007669"/>
    <property type="project" value="UniProtKB-UniRule"/>
</dbReference>
<evidence type="ECO:0000256" key="3">
    <source>
        <dbReference type="ARBA" id="ARBA00022741"/>
    </source>
</evidence>
<dbReference type="OMA" id="DIVLIQQ"/>
<dbReference type="PANTHER" id="PTHR10584">
    <property type="entry name" value="SUGAR KINASE"/>
    <property type="match status" value="1"/>
</dbReference>
<dbReference type="Proteomes" id="UP000009022">
    <property type="component" value="Unassembled WGS sequence"/>
</dbReference>
<dbReference type="EC" id="2.7.1.15" evidence="9"/>
<dbReference type="InParanoid" id="B3S6D9"/>
<sequence>MCCSYVSRMPKPGETIEGHKFEVGFGGKGANQCIMAAKLGATTAMIARVGDDTFGSSTIENFKENGVDISKVMVTSNISTGVAPIIVNDEGENSIVIVSGANKLLSIDDVKAAGNMMSNAKVVACQLEIPLESVYAALKTAKEFGAKTILNTAPANKDLDVSIFKFVDILCLNETETEIMTGLAVSNVDEAKKSACILAEKGPEYVLITLGKQGAVIAGKDGKPPVHVEGVSVKAVDTTGAGDAFVGSIAYFMAKHPQLLFAEIVKRSCHVAAVSVCRKGTQKSYPSAEDLPKDLFQ</sequence>
<comment type="catalytic activity">
    <reaction evidence="9">
        <text>D-ribose + ATP = D-ribose 5-phosphate + ADP + H(+)</text>
        <dbReference type="Rhea" id="RHEA:13697"/>
        <dbReference type="ChEBI" id="CHEBI:15378"/>
        <dbReference type="ChEBI" id="CHEBI:30616"/>
        <dbReference type="ChEBI" id="CHEBI:47013"/>
        <dbReference type="ChEBI" id="CHEBI:78346"/>
        <dbReference type="ChEBI" id="CHEBI:456216"/>
        <dbReference type="EC" id="2.7.1.15"/>
    </reaction>
</comment>
<feature type="binding site" evidence="9">
    <location>
        <position position="284"/>
    </location>
    <ligand>
        <name>K(+)</name>
        <dbReference type="ChEBI" id="CHEBI:29103"/>
    </ligand>
</feature>
<keyword evidence="4 9" id="KW-0418">Kinase</keyword>
<reference evidence="11 12" key="1">
    <citation type="journal article" date="2008" name="Nature">
        <title>The Trichoplax genome and the nature of placozoans.</title>
        <authorList>
            <person name="Srivastava M."/>
            <person name="Begovic E."/>
            <person name="Chapman J."/>
            <person name="Putnam N.H."/>
            <person name="Hellsten U."/>
            <person name="Kawashima T."/>
            <person name="Kuo A."/>
            <person name="Mitros T."/>
            <person name="Salamov A."/>
            <person name="Carpenter M.L."/>
            <person name="Signorovitch A.Y."/>
            <person name="Moreno M.A."/>
            <person name="Kamm K."/>
            <person name="Grimwood J."/>
            <person name="Schmutz J."/>
            <person name="Shapiro H."/>
            <person name="Grigoriev I.V."/>
            <person name="Buss L.W."/>
            <person name="Schierwater B."/>
            <person name="Dellaporta S.L."/>
            <person name="Rokhsar D.S."/>
        </authorList>
    </citation>
    <scope>NUCLEOTIDE SEQUENCE [LARGE SCALE GENOMIC DNA]</scope>
    <source>
        <strain evidence="11 12">Grell-BS-1999</strain>
    </source>
</reference>
<dbReference type="SUPFAM" id="SSF53613">
    <property type="entry name" value="Ribokinase-like"/>
    <property type="match status" value="1"/>
</dbReference>
<evidence type="ECO:0000256" key="5">
    <source>
        <dbReference type="ARBA" id="ARBA00022840"/>
    </source>
</evidence>
<feature type="binding site" evidence="9">
    <location>
        <position position="173"/>
    </location>
    <ligand>
        <name>ATP</name>
        <dbReference type="ChEBI" id="CHEBI:30616"/>
    </ligand>
</feature>
<dbReference type="InterPro" id="IPR011611">
    <property type="entry name" value="PfkB_dom"/>
</dbReference>
<evidence type="ECO:0000256" key="9">
    <source>
        <dbReference type="HAMAP-Rule" id="MF_03215"/>
    </source>
</evidence>
<dbReference type="RefSeq" id="XP_002115890.1">
    <property type="nucleotide sequence ID" value="XM_002115854.1"/>
</dbReference>
<comment type="activity regulation">
    <text evidence="9">Activated by a monovalent cation that binds near, but not in, the active site. The most likely occupant of the site in vivo is potassium. Ion binding induces a conformational change that may alter substrate affinity.</text>
</comment>
<keyword evidence="8 9" id="KW-0119">Carbohydrate metabolism</keyword>
<dbReference type="EMBL" id="DS985252">
    <property type="protein sequence ID" value="EDV21742.1"/>
    <property type="molecule type" value="Genomic_DNA"/>
</dbReference>
<feature type="binding site" evidence="9">
    <location>
        <begin position="242"/>
        <end position="243"/>
    </location>
    <ligand>
        <name>ATP</name>
        <dbReference type="ChEBI" id="CHEBI:30616"/>
    </ligand>
</feature>
<comment type="function">
    <text evidence="9">Catalyzes the phosphorylation of ribose at O-5 in a reaction requiring ATP and magnesium. The resulting D-ribose-5-phosphate can then be used either for sythesis of nucleotides, histidine, and tryptophan, or as a component of the pentose phosphate pathway.</text>
</comment>
<dbReference type="InterPro" id="IPR011877">
    <property type="entry name" value="Ribokinase"/>
</dbReference>
<dbReference type="HAMAP" id="MF_01987">
    <property type="entry name" value="Ribokinase"/>
    <property type="match status" value="1"/>
</dbReference>
<feature type="binding site" evidence="9">
    <location>
        <position position="237"/>
    </location>
    <ligand>
        <name>K(+)</name>
        <dbReference type="ChEBI" id="CHEBI:29103"/>
    </ligand>
</feature>
<dbReference type="CDD" id="cd01174">
    <property type="entry name" value="ribokinase"/>
    <property type="match status" value="1"/>
</dbReference>
<dbReference type="PRINTS" id="PR00990">
    <property type="entry name" value="RIBOKINASE"/>
</dbReference>